<protein>
    <submittedName>
        <fullName evidence="3">Methyltransferase domain-containing protein</fullName>
    </submittedName>
</protein>
<feature type="domain" description="Methyltransferase type 11" evidence="2">
    <location>
        <begin position="44"/>
        <end position="137"/>
    </location>
</feature>
<dbReference type="GO" id="GO:0008168">
    <property type="term" value="F:methyltransferase activity"/>
    <property type="evidence" value="ECO:0007669"/>
    <property type="project" value="UniProtKB-KW"/>
</dbReference>
<keyword evidence="3" id="KW-0489">Methyltransferase</keyword>
<dbReference type="RefSeq" id="WP_181072265.1">
    <property type="nucleotide sequence ID" value="NZ_JAAMRF010000009.1"/>
</dbReference>
<proteinExistence type="predicted"/>
<reference evidence="3 4" key="1">
    <citation type="submission" date="2020-02" db="EMBL/GenBank/DDBJ databases">
        <title>Synteny-based analysis reveals conserved mechanism for high triclosan tolerance in Pseudomonas, as well as instances of horizontal transfer.</title>
        <authorList>
            <person name="Mcfarland A.G."/>
            <person name="Bertucci H.K."/>
            <person name="Litmann E."/>
            <person name="Shen J."/>
            <person name="Huttenhower C."/>
            <person name="Hartmann E.M."/>
        </authorList>
    </citation>
    <scope>NUCLEOTIDE SEQUENCE [LARGE SCALE GENOMIC DNA]</scope>
    <source>
        <strain evidence="3 4">115A1</strain>
    </source>
</reference>
<dbReference type="Proteomes" id="UP000786387">
    <property type="component" value="Unassembled WGS sequence"/>
</dbReference>
<accession>A0ABR5Z530</accession>
<comment type="caution">
    <text evidence="3">The sequence shown here is derived from an EMBL/GenBank/DDBJ whole genome shotgun (WGS) entry which is preliminary data.</text>
</comment>
<evidence type="ECO:0000313" key="3">
    <source>
        <dbReference type="EMBL" id="MBA1275236.1"/>
    </source>
</evidence>
<evidence type="ECO:0000256" key="1">
    <source>
        <dbReference type="SAM" id="Coils"/>
    </source>
</evidence>
<dbReference type="Gene3D" id="3.40.50.150">
    <property type="entry name" value="Vaccinia Virus protein VP39"/>
    <property type="match status" value="1"/>
</dbReference>
<keyword evidence="3" id="KW-0808">Transferase</keyword>
<feature type="coiled-coil region" evidence="1">
    <location>
        <begin position="365"/>
        <end position="434"/>
    </location>
</feature>
<dbReference type="GO" id="GO:0032259">
    <property type="term" value="P:methylation"/>
    <property type="evidence" value="ECO:0007669"/>
    <property type="project" value="UniProtKB-KW"/>
</dbReference>
<dbReference type="InterPro" id="IPR029063">
    <property type="entry name" value="SAM-dependent_MTases_sf"/>
</dbReference>
<dbReference type="SUPFAM" id="SSF53335">
    <property type="entry name" value="S-adenosyl-L-methionine-dependent methyltransferases"/>
    <property type="match status" value="1"/>
</dbReference>
<dbReference type="Pfam" id="PF08241">
    <property type="entry name" value="Methyltransf_11"/>
    <property type="match status" value="1"/>
</dbReference>
<dbReference type="EMBL" id="JAAMRF010000009">
    <property type="protein sequence ID" value="MBA1275236.1"/>
    <property type="molecule type" value="Genomic_DNA"/>
</dbReference>
<gene>
    <name evidence="3" type="ORF">G7026_17940</name>
</gene>
<dbReference type="CDD" id="cd02440">
    <property type="entry name" value="AdoMet_MTases"/>
    <property type="match status" value="1"/>
</dbReference>
<evidence type="ECO:0000259" key="2">
    <source>
        <dbReference type="Pfam" id="PF08241"/>
    </source>
</evidence>
<name>A0ABR5Z530_9GAMM</name>
<evidence type="ECO:0000313" key="4">
    <source>
        <dbReference type="Proteomes" id="UP000786387"/>
    </source>
</evidence>
<sequence length="669" mass="73888">MSAHFYRAFEDRYRGTRALIKERQQVYVPFIASFNHLYPDAPALDLGCGRGEWLEVLLENGFAAKGVDLDDGMLAACHALGLPAQEGDALAALQALPDGSQALVSGFHIAEHIPFEMLQKLVQEALRVLMPAGLLILETPNAENLVVGSNNFYLDPTHERPIPHLLLSFLTEHLGFARSKLLRLQEDPRLADSEDIRLMDVLSGPSPDYAIVAQKSAPDEVLVLFDPFFEREYGVALEHIAQRYDDNLRAEFGSLVERIDGASQRQALLDNELQAIHARTDELLHRANQAEAQFEYVRGEAQQATELSARTQAGLASLELRTTQMETTFAQQLSEQMANMGLHIQRMVADAEKTEFALRDATSRAVHAEAKIAATESLNESLQQQLQQSTSELLVLHKAQQRLEFQLEQTEARCADLERQLVGVEGRAKILEAEQGSAVADLIGMQSQIEYLETHPLHLSSRIEALAAQLLSVEGEKDILAAEVKSLRGQAQAQASALQQTEQQLNASLSNAHHWFLRANEYEAARDALLNSTSWKLTAPVRGVKTGLAGVVRSPWRMVGKAKSGAKAAVYPLLIRAMRKTLRSPGLKRRAAGFLRHYPGLYLRLVAIAQRANLTGAPVGQPTVVVPPPYNPNSFIQGTEPDISDLSLTAQAYYQTLKNAIQTQHKGPR</sequence>
<keyword evidence="4" id="KW-1185">Reference proteome</keyword>
<dbReference type="Gene3D" id="1.20.5.170">
    <property type="match status" value="1"/>
</dbReference>
<organism evidence="3 4">
    <name type="scientific">Stutzerimonas azotifigens</name>
    <dbReference type="NCBI Taxonomy" id="291995"/>
    <lineage>
        <taxon>Bacteria</taxon>
        <taxon>Pseudomonadati</taxon>
        <taxon>Pseudomonadota</taxon>
        <taxon>Gammaproteobacteria</taxon>
        <taxon>Pseudomonadales</taxon>
        <taxon>Pseudomonadaceae</taxon>
        <taxon>Stutzerimonas</taxon>
    </lineage>
</organism>
<dbReference type="SUPFAM" id="SSF57997">
    <property type="entry name" value="Tropomyosin"/>
    <property type="match status" value="1"/>
</dbReference>
<keyword evidence="1" id="KW-0175">Coiled coil</keyword>
<dbReference type="InterPro" id="IPR013216">
    <property type="entry name" value="Methyltransf_11"/>
</dbReference>